<name>A0A1E3XBU1_9BACT</name>
<protein>
    <recommendedName>
        <fullName evidence="4">Nickel uptake substrate-specific transmembrane region</fullName>
    </recommendedName>
</protein>
<keyword evidence="1" id="KW-0472">Membrane</keyword>
<feature type="transmembrane region" description="Helical" evidence="1">
    <location>
        <begin position="20"/>
        <end position="45"/>
    </location>
</feature>
<evidence type="ECO:0000256" key="1">
    <source>
        <dbReference type="SAM" id="Phobius"/>
    </source>
</evidence>
<comment type="caution">
    <text evidence="2">The sequence shown here is derived from an EMBL/GenBank/DDBJ whole genome shotgun (WGS) entry which is preliminary data.</text>
</comment>
<gene>
    <name evidence="2" type="ORF">SCARUB_01772</name>
</gene>
<organism evidence="2 3">
    <name type="scientific">Candidatus Scalindua rubra</name>
    <dbReference type="NCBI Taxonomy" id="1872076"/>
    <lineage>
        <taxon>Bacteria</taxon>
        <taxon>Pseudomonadati</taxon>
        <taxon>Planctomycetota</taxon>
        <taxon>Candidatus Brocadiia</taxon>
        <taxon>Candidatus Brocadiales</taxon>
        <taxon>Candidatus Scalinduaceae</taxon>
        <taxon>Candidatus Scalindua</taxon>
    </lineage>
</organism>
<keyword evidence="1" id="KW-0812">Transmembrane</keyword>
<evidence type="ECO:0008006" key="4">
    <source>
        <dbReference type="Google" id="ProtNLM"/>
    </source>
</evidence>
<dbReference type="PATRIC" id="fig|1872076.5.peg.2074"/>
<evidence type="ECO:0000313" key="3">
    <source>
        <dbReference type="Proteomes" id="UP000094056"/>
    </source>
</evidence>
<accession>A0A1E3XBU1</accession>
<evidence type="ECO:0000313" key="2">
    <source>
        <dbReference type="EMBL" id="ODS33073.1"/>
    </source>
</evidence>
<dbReference type="AlphaFoldDB" id="A0A1E3XBU1"/>
<reference evidence="2 3" key="1">
    <citation type="submission" date="2016-07" db="EMBL/GenBank/DDBJ databases">
        <title>Draft genome of Scalindua rubra, obtained from a brine-seawater interface in the Red Sea, sheds light on salt adaptation in anammox bacteria.</title>
        <authorList>
            <person name="Speth D.R."/>
            <person name="Lagkouvardos I."/>
            <person name="Wang Y."/>
            <person name="Qian P.-Y."/>
            <person name="Dutilh B.E."/>
            <person name="Jetten M.S."/>
        </authorList>
    </citation>
    <scope>NUCLEOTIDE SEQUENCE [LARGE SCALE GENOMIC DNA]</scope>
    <source>
        <strain evidence="2">BSI-1</strain>
    </source>
</reference>
<keyword evidence="1" id="KW-1133">Transmembrane helix</keyword>
<dbReference type="Proteomes" id="UP000094056">
    <property type="component" value="Unassembled WGS sequence"/>
</dbReference>
<dbReference type="EMBL" id="MAYW01000038">
    <property type="protein sequence ID" value="ODS33073.1"/>
    <property type="molecule type" value="Genomic_DNA"/>
</dbReference>
<sequence>MICGLDLKSEIKKMKTQLVFRIKIFFVSLIITGISGSSAFAHFVWIEGSPSVQTRKEETVRFYFGEFHQFLREEAGGRLDDREGLKAWIINSDGKKHVVELEKKTNFFQALVKPEKPGRYNMIASDLKTEVKDGTKYPTIGIMYKPMFYARTQFLAFEQGRISERETEITEMLDLDIIPITSHLDPLNGTISPKVGNEVVLQVLFRGQPLEKAKPFAYSPIGWIKG</sequence>
<proteinExistence type="predicted"/>